<gene>
    <name evidence="4" type="ORF">CDN99_13020</name>
</gene>
<comment type="caution">
    <text evidence="4">The sequence shown here is derived from an EMBL/GenBank/DDBJ whole genome shotgun (WGS) entry which is preliminary data.</text>
</comment>
<evidence type="ECO:0000256" key="2">
    <source>
        <dbReference type="RuleBase" id="RU003616"/>
    </source>
</evidence>
<dbReference type="AlphaFoldDB" id="A0A246JCK8"/>
<dbReference type="Proteomes" id="UP000197468">
    <property type="component" value="Unassembled WGS sequence"/>
</dbReference>
<dbReference type="EMBL" id="NIOF01000005">
    <property type="protein sequence ID" value="OWQ90290.1"/>
    <property type="molecule type" value="Genomic_DNA"/>
</dbReference>
<evidence type="ECO:0000313" key="4">
    <source>
        <dbReference type="EMBL" id="OWQ90290.1"/>
    </source>
</evidence>
<dbReference type="InterPro" id="IPR031107">
    <property type="entry name" value="Small_HSP"/>
</dbReference>
<dbReference type="InterPro" id="IPR008978">
    <property type="entry name" value="HSP20-like_chaperone"/>
</dbReference>
<dbReference type="PROSITE" id="PS01031">
    <property type="entry name" value="SHSP"/>
    <property type="match status" value="1"/>
</dbReference>
<accession>A0A246JCK8</accession>
<dbReference type="RefSeq" id="WP_088385310.1">
    <property type="nucleotide sequence ID" value="NZ_NIOF01000005.1"/>
</dbReference>
<name>A0A246JCK8_9BURK</name>
<dbReference type="PANTHER" id="PTHR11527">
    <property type="entry name" value="HEAT-SHOCK PROTEIN 20 FAMILY MEMBER"/>
    <property type="match status" value="1"/>
</dbReference>
<feature type="domain" description="SHSP" evidence="3">
    <location>
        <begin position="32"/>
        <end position="160"/>
    </location>
</feature>
<dbReference type="Pfam" id="PF00011">
    <property type="entry name" value="HSP20"/>
    <property type="match status" value="1"/>
</dbReference>
<dbReference type="Gene3D" id="2.60.40.790">
    <property type="match status" value="1"/>
</dbReference>
<keyword evidence="5" id="KW-1185">Reference proteome</keyword>
<evidence type="ECO:0000259" key="3">
    <source>
        <dbReference type="PROSITE" id="PS01031"/>
    </source>
</evidence>
<evidence type="ECO:0000256" key="1">
    <source>
        <dbReference type="PROSITE-ProRule" id="PRU00285"/>
    </source>
</evidence>
<dbReference type="CDD" id="cd06464">
    <property type="entry name" value="ACD_sHsps-like"/>
    <property type="match status" value="1"/>
</dbReference>
<proteinExistence type="inferred from homology"/>
<dbReference type="SUPFAM" id="SSF49764">
    <property type="entry name" value="HSP20-like chaperones"/>
    <property type="match status" value="1"/>
</dbReference>
<sequence length="160" mass="17339">MYQRLFARELFNDLDRLQREMSGLFDLDAGRGAARGAYPSLNVGLSPEAVEVYAFAPGLDPATVGVDLDRGVLSLSGERLSPLAAKAEAAVEATPGEAAAQPAGKALVHQRERFSGKFRRVVSLPDDIDPERVTASYRDGVLRVSVARRVAPQPRRIDVH</sequence>
<evidence type="ECO:0000313" key="5">
    <source>
        <dbReference type="Proteomes" id="UP000197468"/>
    </source>
</evidence>
<comment type="similarity">
    <text evidence="1 2">Belongs to the small heat shock protein (HSP20) family.</text>
</comment>
<organism evidence="4 5">
    <name type="scientific">Roseateles aquatilis</name>
    <dbReference type="NCBI Taxonomy" id="431061"/>
    <lineage>
        <taxon>Bacteria</taxon>
        <taxon>Pseudomonadati</taxon>
        <taxon>Pseudomonadota</taxon>
        <taxon>Betaproteobacteria</taxon>
        <taxon>Burkholderiales</taxon>
        <taxon>Sphaerotilaceae</taxon>
        <taxon>Roseateles</taxon>
    </lineage>
</organism>
<dbReference type="InterPro" id="IPR002068">
    <property type="entry name" value="A-crystallin/Hsp20_dom"/>
</dbReference>
<dbReference type="OrthoDB" id="5295562at2"/>
<protein>
    <submittedName>
        <fullName evidence="4">Heat-shock protein Hsp20</fullName>
    </submittedName>
</protein>
<reference evidence="4 5" key="1">
    <citation type="journal article" date="2008" name="Int. J. Syst. Evol. Microbiol.">
        <title>Description of Roseateles aquatilis sp. nov. and Roseateles terrae sp. nov., in the class Betaproteobacteria, and emended description of the genus Roseateles.</title>
        <authorList>
            <person name="Gomila M."/>
            <person name="Bowien B."/>
            <person name="Falsen E."/>
            <person name="Moore E.R."/>
            <person name="Lalucat J."/>
        </authorList>
    </citation>
    <scope>NUCLEOTIDE SEQUENCE [LARGE SCALE GENOMIC DNA]</scope>
    <source>
        <strain evidence="4 5">CCUG 48205</strain>
    </source>
</reference>